<dbReference type="GO" id="GO:0016887">
    <property type="term" value="F:ATP hydrolysis activity"/>
    <property type="evidence" value="ECO:0007669"/>
    <property type="project" value="InterPro"/>
</dbReference>
<feature type="transmembrane region" description="Helical" evidence="11">
    <location>
        <begin position="515"/>
        <end position="535"/>
    </location>
</feature>
<name>A0A2G9NL67_AQUCT</name>
<keyword evidence="5" id="KW-0547">Nucleotide-binding</keyword>
<keyword evidence="6" id="KW-0067">ATP-binding</keyword>
<dbReference type="InterPro" id="IPR023214">
    <property type="entry name" value="HAD_sf"/>
</dbReference>
<keyword evidence="14" id="KW-1185">Reference proteome</keyword>
<evidence type="ECO:0000256" key="8">
    <source>
        <dbReference type="ARBA" id="ARBA00022967"/>
    </source>
</evidence>
<dbReference type="GO" id="GO:0031902">
    <property type="term" value="C:late endosome membrane"/>
    <property type="evidence" value="ECO:0007669"/>
    <property type="project" value="TreeGrafter"/>
</dbReference>
<dbReference type="InterPro" id="IPR023298">
    <property type="entry name" value="ATPase_P-typ_TM_dom_sf"/>
</dbReference>
<dbReference type="SUPFAM" id="SSF81653">
    <property type="entry name" value="Calcium ATPase, transduction domain A"/>
    <property type="match status" value="1"/>
</dbReference>
<dbReference type="InterPro" id="IPR059000">
    <property type="entry name" value="ATPase_P-type_domA"/>
</dbReference>
<feature type="transmembrane region" description="Helical" evidence="11">
    <location>
        <begin position="147"/>
        <end position="165"/>
    </location>
</feature>
<proteinExistence type="inferred from homology"/>
<dbReference type="InterPro" id="IPR006544">
    <property type="entry name" value="P-type_TPase_V"/>
</dbReference>
<keyword evidence="8" id="KW-1278">Translocase</keyword>
<feature type="transmembrane region" description="Helical" evidence="11">
    <location>
        <begin position="171"/>
        <end position="198"/>
    </location>
</feature>
<dbReference type="PANTHER" id="PTHR45630">
    <property type="entry name" value="CATION-TRANSPORTING ATPASE-RELATED"/>
    <property type="match status" value="1"/>
</dbReference>
<keyword evidence="4" id="KW-0479">Metal-binding</keyword>
<dbReference type="InterPro" id="IPR036412">
    <property type="entry name" value="HAD-like_sf"/>
</dbReference>
<dbReference type="Gene3D" id="2.70.150.10">
    <property type="entry name" value="Calcium-transporting ATPase, cytoplasmic transduction domain A"/>
    <property type="match status" value="1"/>
</dbReference>
<dbReference type="PANTHER" id="PTHR45630:SF1">
    <property type="entry name" value="CATION-TRANSPORTING ATPASE 13A4-RELATED"/>
    <property type="match status" value="1"/>
</dbReference>
<dbReference type="GO" id="GO:0006874">
    <property type="term" value="P:intracellular calcium ion homeostasis"/>
    <property type="evidence" value="ECO:0007669"/>
    <property type="project" value="TreeGrafter"/>
</dbReference>
<evidence type="ECO:0000256" key="5">
    <source>
        <dbReference type="ARBA" id="ARBA00022741"/>
    </source>
</evidence>
<dbReference type="EMBL" id="KV923583">
    <property type="protein sequence ID" value="PIN91808.1"/>
    <property type="molecule type" value="Genomic_DNA"/>
</dbReference>
<dbReference type="PROSITE" id="PS00154">
    <property type="entry name" value="ATPASE_E1_E2"/>
    <property type="match status" value="1"/>
</dbReference>
<reference evidence="14" key="1">
    <citation type="journal article" date="2017" name="Nat. Commun.">
        <title>The North American bullfrog draft genome provides insight into hormonal regulation of long noncoding RNA.</title>
        <authorList>
            <person name="Hammond S.A."/>
            <person name="Warren R.L."/>
            <person name="Vandervalk B.P."/>
            <person name="Kucuk E."/>
            <person name="Khan H."/>
            <person name="Gibb E.A."/>
            <person name="Pandoh P."/>
            <person name="Kirk H."/>
            <person name="Zhao Y."/>
            <person name="Jones M."/>
            <person name="Mungall A.J."/>
            <person name="Coope R."/>
            <person name="Pleasance S."/>
            <person name="Moore R.A."/>
            <person name="Holt R.A."/>
            <person name="Round J.M."/>
            <person name="Ohora S."/>
            <person name="Walle B.V."/>
            <person name="Veldhoen N."/>
            <person name="Helbing C.C."/>
            <person name="Birol I."/>
        </authorList>
    </citation>
    <scope>NUCLEOTIDE SEQUENCE [LARGE SCALE GENOMIC DNA]</scope>
</reference>
<dbReference type="InterPro" id="IPR018303">
    <property type="entry name" value="ATPase_P-typ_P_site"/>
</dbReference>
<gene>
    <name evidence="13" type="ORF">AB205_0172520</name>
</gene>
<dbReference type="AlphaFoldDB" id="A0A2G9NL67"/>
<sequence>MTLISIESVKLHNLVKSNNKCKEIESHCLVPGDVIVLTGKRQFLPCDAILLSGGCIVNESMLTGESIPVSKTPLPNNNHTMTWKAHSGEDFKRHILFCGTEVIQTKPTSHGQVKAVVLKTGFNTAKGDLVRSILYPKPMNFKLYRDAFRFLMILAGVAVIGTIYTESLTEVVVKALIIITTAVPPALSAALSTGIMYAQRRLKTKGIFCISPQRINVCGRLNIICFDKTGTLTEDGLDLCGVLPSQGNCLQKLHNFASDDTLPWSPLLGALSCCHSLVSIDGKLQGDRLDLKMFEGTQWTVLNMRNMRPLQAYYRHSPGDNLQTAITVAKTSGLVPENSSMILVEAEEPSGLSSAKISWHPVESQEQTSSNTKVSLNINIEGRTILEEAQGDYYFAMSGSTYQVVLQHFQSLLPKLLVNGAVFARMSPGQKSSLIEEFQKLDYYVCMCGDGANDCGALKVAHAGISLSEQEASVASPFTSRTPNIKCIPELINLNHAYPKLAPYRPPAQLMSPPLLLSVVIHVIVTTAIQVYGFVVVQQQTWYSEHPSRACIYGNASTSNTSTFFNSTGPQTANTQTGFDLNMNHESYETATLWPLTTIHCIIVAFIFSKGKPFRQAIYTNYIFTAVLTIQLGVCIFLLFADIDNIYKVMEEFIIENRKLWLLMKKCFNYKSKSQYRKTIRAVEMDQNWPPINQSYRTKPVIRHSDDKAQVYSNPAFESNEFVK</sequence>
<dbReference type="GO" id="GO:0005524">
    <property type="term" value="F:ATP binding"/>
    <property type="evidence" value="ECO:0007669"/>
    <property type="project" value="UniProtKB-KW"/>
</dbReference>
<dbReference type="SUPFAM" id="SSF56784">
    <property type="entry name" value="HAD-like"/>
    <property type="match status" value="1"/>
</dbReference>
<dbReference type="Proteomes" id="UP000228934">
    <property type="component" value="Unassembled WGS sequence"/>
</dbReference>
<accession>A0A2G9NL67</accession>
<dbReference type="FunFam" id="1.20.1110.10:FF:000023">
    <property type="entry name" value="Cation-transporting ATPase"/>
    <property type="match status" value="1"/>
</dbReference>
<dbReference type="InterPro" id="IPR008250">
    <property type="entry name" value="ATPase_P-typ_transduc_dom_A_sf"/>
</dbReference>
<organism evidence="13 14">
    <name type="scientific">Aquarana catesbeiana</name>
    <name type="common">American bullfrog</name>
    <name type="synonym">Rana catesbeiana</name>
    <dbReference type="NCBI Taxonomy" id="8400"/>
    <lineage>
        <taxon>Eukaryota</taxon>
        <taxon>Metazoa</taxon>
        <taxon>Chordata</taxon>
        <taxon>Craniata</taxon>
        <taxon>Vertebrata</taxon>
        <taxon>Euteleostomi</taxon>
        <taxon>Amphibia</taxon>
        <taxon>Batrachia</taxon>
        <taxon>Anura</taxon>
        <taxon>Neobatrachia</taxon>
        <taxon>Ranoidea</taxon>
        <taxon>Ranidae</taxon>
        <taxon>Aquarana</taxon>
    </lineage>
</organism>
<evidence type="ECO:0000256" key="11">
    <source>
        <dbReference type="SAM" id="Phobius"/>
    </source>
</evidence>
<evidence type="ECO:0000256" key="9">
    <source>
        <dbReference type="ARBA" id="ARBA00022989"/>
    </source>
</evidence>
<evidence type="ECO:0000256" key="3">
    <source>
        <dbReference type="ARBA" id="ARBA00022692"/>
    </source>
</evidence>
<dbReference type="GO" id="GO:0140358">
    <property type="term" value="F:P-type transmembrane transporter activity"/>
    <property type="evidence" value="ECO:0007669"/>
    <property type="project" value="InterPro"/>
</dbReference>
<dbReference type="InterPro" id="IPR001757">
    <property type="entry name" value="P_typ_ATPase"/>
</dbReference>
<keyword evidence="7" id="KW-0460">Magnesium</keyword>
<dbReference type="SUPFAM" id="SSF81665">
    <property type="entry name" value="Calcium ATPase, transmembrane domain M"/>
    <property type="match status" value="2"/>
</dbReference>
<keyword evidence="3 11" id="KW-0812">Transmembrane</keyword>
<comment type="similarity">
    <text evidence="2">Belongs to the cation transport ATPase (P-type) (TC 3.A.3) family. Type V subfamily.</text>
</comment>
<evidence type="ECO:0000256" key="10">
    <source>
        <dbReference type="ARBA" id="ARBA00023136"/>
    </source>
</evidence>
<dbReference type="Pfam" id="PF00122">
    <property type="entry name" value="E1-E2_ATPase"/>
    <property type="match status" value="1"/>
</dbReference>
<dbReference type="GO" id="GO:0046872">
    <property type="term" value="F:metal ion binding"/>
    <property type="evidence" value="ECO:0007669"/>
    <property type="project" value="UniProtKB-KW"/>
</dbReference>
<keyword evidence="9 11" id="KW-1133">Transmembrane helix</keyword>
<feature type="transmembrane region" description="Helical" evidence="11">
    <location>
        <begin position="591"/>
        <end position="609"/>
    </location>
</feature>
<feature type="transmembrane region" description="Helical" evidence="11">
    <location>
        <begin position="621"/>
        <end position="641"/>
    </location>
</feature>
<evidence type="ECO:0000256" key="4">
    <source>
        <dbReference type="ARBA" id="ARBA00022723"/>
    </source>
</evidence>
<dbReference type="Gene3D" id="3.40.50.1000">
    <property type="entry name" value="HAD superfamily/HAD-like"/>
    <property type="match status" value="1"/>
</dbReference>
<evidence type="ECO:0000256" key="2">
    <source>
        <dbReference type="ARBA" id="ARBA00006000"/>
    </source>
</evidence>
<dbReference type="PRINTS" id="PR00119">
    <property type="entry name" value="CATATPASE"/>
</dbReference>
<comment type="subcellular location">
    <subcellularLocation>
        <location evidence="1">Membrane</location>
        <topology evidence="1">Multi-pass membrane protein</topology>
    </subcellularLocation>
</comment>
<evidence type="ECO:0000313" key="14">
    <source>
        <dbReference type="Proteomes" id="UP000228934"/>
    </source>
</evidence>
<dbReference type="GO" id="GO:0015203">
    <property type="term" value="F:polyamine transmembrane transporter activity"/>
    <property type="evidence" value="ECO:0007669"/>
    <property type="project" value="TreeGrafter"/>
</dbReference>
<evidence type="ECO:0000313" key="13">
    <source>
        <dbReference type="EMBL" id="PIN91808.1"/>
    </source>
</evidence>
<evidence type="ECO:0000256" key="1">
    <source>
        <dbReference type="ARBA" id="ARBA00004141"/>
    </source>
</evidence>
<evidence type="ECO:0000256" key="7">
    <source>
        <dbReference type="ARBA" id="ARBA00022842"/>
    </source>
</evidence>
<protein>
    <recommendedName>
        <fullName evidence="12">P-type ATPase A domain-containing protein</fullName>
    </recommendedName>
</protein>
<dbReference type="GO" id="GO:0019829">
    <property type="term" value="F:ATPase-coupled monoatomic cation transmembrane transporter activity"/>
    <property type="evidence" value="ECO:0007669"/>
    <property type="project" value="TreeGrafter"/>
</dbReference>
<evidence type="ECO:0000256" key="6">
    <source>
        <dbReference type="ARBA" id="ARBA00022840"/>
    </source>
</evidence>
<dbReference type="OrthoDB" id="48943at2759"/>
<evidence type="ECO:0000259" key="12">
    <source>
        <dbReference type="Pfam" id="PF00122"/>
    </source>
</evidence>
<dbReference type="NCBIfam" id="TIGR01494">
    <property type="entry name" value="ATPase_P-type"/>
    <property type="match status" value="2"/>
</dbReference>
<keyword evidence="10 11" id="KW-0472">Membrane</keyword>
<feature type="domain" description="P-type ATPase A" evidence="12">
    <location>
        <begin position="15"/>
        <end position="133"/>
    </location>
</feature>